<dbReference type="RefSeq" id="WP_106514609.1">
    <property type="nucleotide sequence ID" value="NZ_PXYI01000006.1"/>
</dbReference>
<evidence type="ECO:0008006" key="5">
    <source>
        <dbReference type="Google" id="ProtNLM"/>
    </source>
</evidence>
<gene>
    <name evidence="3" type="ORF">C7I55_19145</name>
</gene>
<dbReference type="InterPro" id="IPR030972">
    <property type="entry name" value="UrcA_uranyl"/>
</dbReference>
<accession>A0A2P7QKQ4</accession>
<evidence type="ECO:0000313" key="3">
    <source>
        <dbReference type="EMBL" id="PSJ38541.1"/>
    </source>
</evidence>
<feature type="compositionally biased region" description="Low complexity" evidence="1">
    <location>
        <begin position="105"/>
        <end position="117"/>
    </location>
</feature>
<dbReference type="NCBIfam" id="TIGR04433">
    <property type="entry name" value="UrcA_uranyl"/>
    <property type="match status" value="1"/>
</dbReference>
<feature type="region of interest" description="Disordered" evidence="1">
    <location>
        <begin position="89"/>
        <end position="117"/>
    </location>
</feature>
<evidence type="ECO:0000256" key="2">
    <source>
        <dbReference type="SAM" id="SignalP"/>
    </source>
</evidence>
<feature type="chain" id="PRO_5015134176" description="UrcA family protein" evidence="2">
    <location>
        <begin position="22"/>
        <end position="117"/>
    </location>
</feature>
<name>A0A2P7QKQ4_9SPHN</name>
<sequence>MKIPLSLVTVGALFIFAPVAAQQPQSQPAAAHITYDDLDLGSARGVAELDRRIAGAIRDFCGTASDINLEGKNDVRRCRVEAREGAARQREQALAASRSSEDRLLASSGDSAAARSR</sequence>
<protein>
    <recommendedName>
        <fullName evidence="5">UrcA family protein</fullName>
    </recommendedName>
</protein>
<organism evidence="3 4">
    <name type="scientific">Allosphingosinicella deserti</name>
    <dbReference type="NCBI Taxonomy" id="2116704"/>
    <lineage>
        <taxon>Bacteria</taxon>
        <taxon>Pseudomonadati</taxon>
        <taxon>Pseudomonadota</taxon>
        <taxon>Alphaproteobacteria</taxon>
        <taxon>Sphingomonadales</taxon>
        <taxon>Sphingomonadaceae</taxon>
        <taxon>Allosphingosinicella</taxon>
    </lineage>
</organism>
<evidence type="ECO:0000256" key="1">
    <source>
        <dbReference type="SAM" id="MobiDB-lite"/>
    </source>
</evidence>
<feature type="signal peptide" evidence="2">
    <location>
        <begin position="1"/>
        <end position="21"/>
    </location>
</feature>
<reference evidence="3 4" key="1">
    <citation type="submission" date="2018-03" db="EMBL/GenBank/DDBJ databases">
        <title>The draft genome of Sphingosinicella sp. GL-C-18.</title>
        <authorList>
            <person name="Liu L."/>
            <person name="Li L."/>
            <person name="Liang L."/>
            <person name="Zhang X."/>
            <person name="Wang T."/>
        </authorList>
    </citation>
    <scope>NUCLEOTIDE SEQUENCE [LARGE SCALE GENOMIC DNA]</scope>
    <source>
        <strain evidence="3 4">GL-C-18</strain>
    </source>
</reference>
<dbReference type="Proteomes" id="UP000241167">
    <property type="component" value="Unassembled WGS sequence"/>
</dbReference>
<keyword evidence="4" id="KW-1185">Reference proteome</keyword>
<proteinExistence type="predicted"/>
<keyword evidence="2" id="KW-0732">Signal</keyword>
<evidence type="ECO:0000313" key="4">
    <source>
        <dbReference type="Proteomes" id="UP000241167"/>
    </source>
</evidence>
<dbReference type="EMBL" id="PXYI01000006">
    <property type="protein sequence ID" value="PSJ38541.1"/>
    <property type="molecule type" value="Genomic_DNA"/>
</dbReference>
<comment type="caution">
    <text evidence="3">The sequence shown here is derived from an EMBL/GenBank/DDBJ whole genome shotgun (WGS) entry which is preliminary data.</text>
</comment>
<dbReference type="AlphaFoldDB" id="A0A2P7QKQ4"/>
<dbReference type="OrthoDB" id="7450905at2"/>